<dbReference type="PRINTS" id="PR01165">
    <property type="entry name" value="CYCOXIDASEI"/>
</dbReference>
<comment type="subcellular location">
    <subcellularLocation>
        <location evidence="1">Membrane</location>
        <topology evidence="1">Multi-pass membrane protein</topology>
    </subcellularLocation>
</comment>
<keyword evidence="2 7" id="KW-0679">Respiratory chain</keyword>
<evidence type="ECO:0000256" key="4">
    <source>
        <dbReference type="ARBA" id="ARBA00022982"/>
    </source>
</evidence>
<feature type="transmembrane region" description="Helical" evidence="8">
    <location>
        <begin position="261"/>
        <end position="279"/>
    </location>
</feature>
<accession>A0A7X0LUA3</accession>
<dbReference type="CDD" id="cd01660">
    <property type="entry name" value="ba3-like_Oxidase_I"/>
    <property type="match status" value="1"/>
</dbReference>
<dbReference type="PROSITE" id="PS50855">
    <property type="entry name" value="COX1"/>
    <property type="match status" value="1"/>
</dbReference>
<feature type="transmembrane region" description="Helical" evidence="8">
    <location>
        <begin position="143"/>
        <end position="167"/>
    </location>
</feature>
<dbReference type="InterPro" id="IPR000883">
    <property type="entry name" value="Cyt_C_Oxase_1"/>
</dbReference>
<sequence length="558" mass="62743">MENTVRDISADKIIFQNQDRKLILAHLGFAFFAFLIGVIAGLLQALQRTGYIDLPNNIGYYQLLTAHGVSLALIFTTFFIIGFLYSGLAKTLDGKLMPAANRIAWIGYYMMVIGTLLSLYVIITNDASVLYTFYAPMQASPIFYIGLALVVVGSWLSGVAVFMNYYQWRKRHPGEASPLFAYMAVATMVLWLICTVGVAIEVVFQLIPWSLGWVDKINVELSRTFFWYFGHPLVYFWLLPAYIYWYVLIPKIVGGKIFSNSLPRLTFILFILYSVPVGFHHQLMEPGVSSFWKFLQVVLTMIVVIPSLMTAFAILATFEIAGRKKGATGLFGWFGKLPWKDVRFTATFLGMVIFIPAGAGGVVNTSFQLNQVVHNTLFITGHFHITVAAAVILTFFAIAYWLVPAMRNRQLTPFANQLGLIQCWVWTIGMLIMSTSMHIVGVLGEPRRTAFTTYSGHPAAQVWEPYRFFTGAGSVLLFISAVLFLVNIVYLWFFSPKAESAVDYPIGEVEEDQPKPPAILERWTVWIGITIALVLIAYTVPVMHMFQHAPGSPPIRSW</sequence>
<feature type="domain" description="Cytochrome oxidase subunit I profile" evidence="9">
    <location>
        <begin position="1"/>
        <end position="556"/>
    </location>
</feature>
<dbReference type="PANTHER" id="PTHR10422">
    <property type="entry name" value="CYTOCHROME C OXIDASE SUBUNIT 1"/>
    <property type="match status" value="1"/>
</dbReference>
<comment type="caution">
    <text evidence="10">The sequence shown here is derived from an EMBL/GenBank/DDBJ whole genome shotgun (WGS) entry which is preliminary data.</text>
</comment>
<dbReference type="GO" id="GO:0020037">
    <property type="term" value="F:heme binding"/>
    <property type="evidence" value="ECO:0007669"/>
    <property type="project" value="InterPro"/>
</dbReference>
<evidence type="ECO:0000256" key="5">
    <source>
        <dbReference type="ARBA" id="ARBA00022989"/>
    </source>
</evidence>
<reference evidence="10 11" key="1">
    <citation type="submission" date="2020-08" db="EMBL/GenBank/DDBJ databases">
        <title>Genomic Encyclopedia of Type Strains, Phase IV (KMG-IV): sequencing the most valuable type-strain genomes for metagenomic binning, comparative biology and taxonomic classification.</title>
        <authorList>
            <person name="Goeker M."/>
        </authorList>
    </citation>
    <scope>NUCLEOTIDE SEQUENCE [LARGE SCALE GENOMIC DNA]</scope>
    <source>
        <strain evidence="10 11">DSM 5391</strain>
    </source>
</reference>
<dbReference type="InterPro" id="IPR023616">
    <property type="entry name" value="Cyt_c_oxase-like_su1_dom"/>
</dbReference>
<evidence type="ECO:0000313" key="10">
    <source>
        <dbReference type="EMBL" id="MBB6444235.1"/>
    </source>
</evidence>
<name>A0A7X0LUA3_9BACI</name>
<dbReference type="EMBL" id="JACHGK010000002">
    <property type="protein sequence ID" value="MBB6444235.1"/>
    <property type="molecule type" value="Genomic_DNA"/>
</dbReference>
<keyword evidence="3 7" id="KW-0812">Transmembrane</keyword>
<keyword evidence="6 8" id="KW-0472">Membrane</keyword>
<keyword evidence="11" id="KW-1185">Reference proteome</keyword>
<dbReference type="GO" id="GO:0004129">
    <property type="term" value="F:cytochrome-c oxidase activity"/>
    <property type="evidence" value="ECO:0007669"/>
    <property type="project" value="InterPro"/>
</dbReference>
<feature type="transmembrane region" description="Helical" evidence="8">
    <location>
        <begin position="468"/>
        <end position="493"/>
    </location>
</feature>
<feature type="transmembrane region" description="Helical" evidence="8">
    <location>
        <begin position="179"/>
        <end position="207"/>
    </location>
</feature>
<feature type="transmembrane region" description="Helical" evidence="8">
    <location>
        <begin position="383"/>
        <end position="403"/>
    </location>
</feature>
<feature type="transmembrane region" description="Helical" evidence="8">
    <location>
        <begin position="227"/>
        <end position="249"/>
    </location>
</feature>
<feature type="transmembrane region" description="Helical" evidence="8">
    <location>
        <begin position="63"/>
        <end position="85"/>
    </location>
</feature>
<evidence type="ECO:0000256" key="2">
    <source>
        <dbReference type="ARBA" id="ARBA00022660"/>
    </source>
</evidence>
<evidence type="ECO:0000256" key="6">
    <source>
        <dbReference type="ARBA" id="ARBA00023136"/>
    </source>
</evidence>
<keyword evidence="7" id="KW-0349">Heme</keyword>
<keyword evidence="5 8" id="KW-1133">Transmembrane helix</keyword>
<keyword evidence="7" id="KW-0479">Metal-binding</keyword>
<dbReference type="AlphaFoldDB" id="A0A7X0LUA3"/>
<dbReference type="PROSITE" id="PS00077">
    <property type="entry name" value="COX1_CUB"/>
    <property type="match status" value="1"/>
</dbReference>
<organism evidence="10 11">
    <name type="scientific">Bacillus benzoevorans</name>
    <dbReference type="NCBI Taxonomy" id="1456"/>
    <lineage>
        <taxon>Bacteria</taxon>
        <taxon>Bacillati</taxon>
        <taxon>Bacillota</taxon>
        <taxon>Bacilli</taxon>
        <taxon>Bacillales</taxon>
        <taxon>Bacillaceae</taxon>
        <taxon>Bacillus</taxon>
    </lineage>
</organism>
<evidence type="ECO:0000256" key="3">
    <source>
        <dbReference type="ARBA" id="ARBA00022692"/>
    </source>
</evidence>
<evidence type="ECO:0000259" key="9">
    <source>
        <dbReference type="PROSITE" id="PS50855"/>
    </source>
</evidence>
<dbReference type="InterPro" id="IPR033943">
    <property type="entry name" value="Ba3-like_Oxidase_I"/>
</dbReference>
<feature type="transmembrane region" description="Helical" evidence="8">
    <location>
        <begin position="22"/>
        <end position="43"/>
    </location>
</feature>
<keyword evidence="4 7" id="KW-0249">Electron transport</keyword>
<feature type="transmembrane region" description="Helical" evidence="8">
    <location>
        <begin position="106"/>
        <end position="123"/>
    </location>
</feature>
<dbReference type="SUPFAM" id="SSF81442">
    <property type="entry name" value="Cytochrome c oxidase subunit I-like"/>
    <property type="match status" value="1"/>
</dbReference>
<dbReference type="GO" id="GO:0016020">
    <property type="term" value="C:membrane"/>
    <property type="evidence" value="ECO:0007669"/>
    <property type="project" value="UniProtKB-SubCell"/>
</dbReference>
<proteinExistence type="inferred from homology"/>
<gene>
    <name evidence="10" type="ORF">HNR53_000843</name>
</gene>
<keyword evidence="7" id="KW-0408">Iron</keyword>
<feature type="transmembrane region" description="Helical" evidence="8">
    <location>
        <begin position="423"/>
        <end position="444"/>
    </location>
</feature>
<dbReference type="Proteomes" id="UP000531594">
    <property type="component" value="Unassembled WGS sequence"/>
</dbReference>
<dbReference type="InterPro" id="IPR023615">
    <property type="entry name" value="Cyt_c_Oxase_su1_BS"/>
</dbReference>
<dbReference type="InterPro" id="IPR036927">
    <property type="entry name" value="Cyt_c_oxase-like_su1_sf"/>
</dbReference>
<protein>
    <submittedName>
        <fullName evidence="10">Cytochrome c oxidase subunit 1</fullName>
    </submittedName>
</protein>
<evidence type="ECO:0000256" key="1">
    <source>
        <dbReference type="ARBA" id="ARBA00004141"/>
    </source>
</evidence>
<evidence type="ECO:0000256" key="8">
    <source>
        <dbReference type="SAM" id="Phobius"/>
    </source>
</evidence>
<keyword evidence="7" id="KW-0813">Transport</keyword>
<feature type="transmembrane region" description="Helical" evidence="8">
    <location>
        <begin position="299"/>
        <end position="321"/>
    </location>
</feature>
<feature type="transmembrane region" description="Helical" evidence="8">
    <location>
        <begin position="342"/>
        <end position="363"/>
    </location>
</feature>
<dbReference type="Pfam" id="PF00115">
    <property type="entry name" value="COX1"/>
    <property type="match status" value="1"/>
</dbReference>
<dbReference type="PANTHER" id="PTHR10422:SF40">
    <property type="entry name" value="CYTOCHROME C OXIDASE SUBUNIT I"/>
    <property type="match status" value="1"/>
</dbReference>
<dbReference type="Gene3D" id="1.20.210.10">
    <property type="entry name" value="Cytochrome c oxidase-like, subunit I domain"/>
    <property type="match status" value="1"/>
</dbReference>
<dbReference type="RefSeq" id="WP_184523118.1">
    <property type="nucleotide sequence ID" value="NZ_JACHGK010000002.1"/>
</dbReference>
<evidence type="ECO:0000256" key="7">
    <source>
        <dbReference type="RuleBase" id="RU000370"/>
    </source>
</evidence>
<evidence type="ECO:0000313" key="11">
    <source>
        <dbReference type="Proteomes" id="UP000531594"/>
    </source>
</evidence>
<comment type="similarity">
    <text evidence="7">Belongs to the heme-copper respiratory oxidase family.</text>
</comment>
<dbReference type="GO" id="GO:0009060">
    <property type="term" value="P:aerobic respiration"/>
    <property type="evidence" value="ECO:0007669"/>
    <property type="project" value="InterPro"/>
</dbReference>
<feature type="transmembrane region" description="Helical" evidence="8">
    <location>
        <begin position="523"/>
        <end position="546"/>
    </location>
</feature>